<gene>
    <name evidence="2" type="ORF">FJZ47_01740</name>
</gene>
<dbReference type="EMBL" id="VGLS01000027">
    <property type="protein sequence ID" value="MBM3222515.1"/>
    <property type="molecule type" value="Genomic_DNA"/>
</dbReference>
<dbReference type="Gene3D" id="3.30.559.10">
    <property type="entry name" value="Chloramphenicol acetyltransferase-like domain"/>
    <property type="match status" value="1"/>
</dbReference>
<feature type="domain" description="Condensation" evidence="1">
    <location>
        <begin position="1"/>
        <end position="153"/>
    </location>
</feature>
<comment type="caution">
    <text evidence="2">The sequence shown here is derived from an EMBL/GenBank/DDBJ whole genome shotgun (WGS) entry which is preliminary data.</text>
</comment>
<dbReference type="SUPFAM" id="SSF52777">
    <property type="entry name" value="CoA-dependent acyltransferases"/>
    <property type="match status" value="1"/>
</dbReference>
<dbReference type="GO" id="GO:0044550">
    <property type="term" value="P:secondary metabolite biosynthetic process"/>
    <property type="evidence" value="ECO:0007669"/>
    <property type="project" value="TreeGrafter"/>
</dbReference>
<dbReference type="Proteomes" id="UP000712673">
    <property type="component" value="Unassembled WGS sequence"/>
</dbReference>
<accession>A0A937VYJ5</accession>
<dbReference type="InterPro" id="IPR001242">
    <property type="entry name" value="Condensation_dom"/>
</dbReference>
<dbReference type="PANTHER" id="PTHR45527">
    <property type="entry name" value="NONRIBOSOMAL PEPTIDE SYNTHETASE"/>
    <property type="match status" value="1"/>
</dbReference>
<dbReference type="PANTHER" id="PTHR45527:SF1">
    <property type="entry name" value="FATTY ACID SYNTHASE"/>
    <property type="match status" value="1"/>
</dbReference>
<protein>
    <recommendedName>
        <fullName evidence="1">Condensation domain-containing protein</fullName>
    </recommendedName>
</protein>
<name>A0A937VYJ5_UNCTE</name>
<evidence type="ECO:0000259" key="1">
    <source>
        <dbReference type="Pfam" id="PF00668"/>
    </source>
</evidence>
<dbReference type="GO" id="GO:0003824">
    <property type="term" value="F:catalytic activity"/>
    <property type="evidence" value="ECO:0007669"/>
    <property type="project" value="InterPro"/>
</dbReference>
<dbReference type="GO" id="GO:0031177">
    <property type="term" value="F:phosphopantetheine binding"/>
    <property type="evidence" value="ECO:0007669"/>
    <property type="project" value="TreeGrafter"/>
</dbReference>
<organism evidence="2 3">
    <name type="scientific">Tectimicrobiota bacterium</name>
    <dbReference type="NCBI Taxonomy" id="2528274"/>
    <lineage>
        <taxon>Bacteria</taxon>
        <taxon>Pseudomonadati</taxon>
        <taxon>Nitrospinota/Tectimicrobiota group</taxon>
        <taxon>Candidatus Tectimicrobiota</taxon>
    </lineage>
</organism>
<dbReference type="Pfam" id="PF00668">
    <property type="entry name" value="Condensation"/>
    <property type="match status" value="1"/>
</dbReference>
<reference evidence="2" key="1">
    <citation type="submission" date="2019-03" db="EMBL/GenBank/DDBJ databases">
        <title>Lake Tanganyika Metagenome-Assembled Genomes (MAGs).</title>
        <authorList>
            <person name="Tran P."/>
        </authorList>
    </citation>
    <scope>NUCLEOTIDE SEQUENCE</scope>
    <source>
        <strain evidence="2">K_DeepCast_65m_m2_066</strain>
    </source>
</reference>
<evidence type="ECO:0000313" key="3">
    <source>
        <dbReference type="Proteomes" id="UP000712673"/>
    </source>
</evidence>
<dbReference type="GO" id="GO:0005737">
    <property type="term" value="C:cytoplasm"/>
    <property type="evidence" value="ECO:0007669"/>
    <property type="project" value="TreeGrafter"/>
</dbReference>
<sequence length="153" mass="17127">MPYLLRLRGVLDVGALQHSLQTLVQRHESLRTTFTSLADQLLQVVIPTFPLPLTVRDLRTRPATARVAEAQALLQEASERPLTMAQGPLFALDLVHIDDQEHYVLFTVHHSISDGWSLGVLVRELVLLYTAYVTAQPVQLPALPVQYIDVAAW</sequence>
<dbReference type="AlphaFoldDB" id="A0A937VYJ5"/>
<dbReference type="GO" id="GO:0043041">
    <property type="term" value="P:amino acid activation for nonribosomal peptide biosynthetic process"/>
    <property type="evidence" value="ECO:0007669"/>
    <property type="project" value="TreeGrafter"/>
</dbReference>
<proteinExistence type="predicted"/>
<dbReference type="InterPro" id="IPR023213">
    <property type="entry name" value="CAT-like_dom_sf"/>
</dbReference>
<evidence type="ECO:0000313" key="2">
    <source>
        <dbReference type="EMBL" id="MBM3222515.1"/>
    </source>
</evidence>